<dbReference type="EMBL" id="ML977316">
    <property type="protein sequence ID" value="KAF2118781.1"/>
    <property type="molecule type" value="Genomic_DNA"/>
</dbReference>
<dbReference type="OrthoDB" id="128867at2759"/>
<dbReference type="AlphaFoldDB" id="A0A6A5ZKK5"/>
<evidence type="ECO:0000256" key="2">
    <source>
        <dbReference type="ARBA" id="ARBA00022737"/>
    </source>
</evidence>
<keyword evidence="2" id="KW-0677">Repeat</keyword>
<gene>
    <name evidence="4" type="ORF">BDV96DRAFT_568452</name>
</gene>
<dbReference type="InterPro" id="IPR001680">
    <property type="entry name" value="WD40_rpt"/>
</dbReference>
<dbReference type="Gene3D" id="2.130.10.10">
    <property type="entry name" value="YVTN repeat-like/Quinoprotein amine dehydrogenase"/>
    <property type="match status" value="1"/>
</dbReference>
<name>A0A6A5ZKK5_9PLEO</name>
<accession>A0A6A5ZKK5</accession>
<dbReference type="SUPFAM" id="SSF50978">
    <property type="entry name" value="WD40 repeat-like"/>
    <property type="match status" value="1"/>
</dbReference>
<dbReference type="PANTHER" id="PTHR44472">
    <property type="entry name" value="DDB1- AND CUL4-ASSOCIATED FACTOR 4-RELATED"/>
    <property type="match status" value="1"/>
</dbReference>
<protein>
    <submittedName>
        <fullName evidence="4">WD40-repeat-containing domain protein</fullName>
    </submittedName>
</protein>
<dbReference type="PANTHER" id="PTHR44472:SF1">
    <property type="entry name" value="DDB1 AND CUL4 ASSOCIATED FACTOR 4"/>
    <property type="match status" value="1"/>
</dbReference>
<sequence>MDGREIPGYYFDREKGKYFIILKNSPESQYDADNIKKRQREERRRTTEADLHRRRQQRLAKPTFSLARASVQRELTGDRQAALSAWPHMSTAGYETLNVYYSPTTRFFDLDPNNQDLFVAETSSVVQIPQPCKYTQHDFEYPPEYSSHHAALLIHLTSEISSMHYMSASGAMVTTTFGSDRPPVIYLSDPARDGPCIGEQITPSSATTIWTSAPLPSFSTSTHSVPAADTEHIAVGASRDLVMLSRSQQTSLWDSKMAKKFASDVLALDWLDHKTVAVGLRDGNVHIYDTRSGGSSQVISHPTPVTHLKRADDFTRIVCKGLQNTLMLYDMRYAKPIETLNQHSRSKKRKHNRNSQQSSTGTHSRPLLQFPYFNEDTTDLGLAVHSRLGLVAAADEDARVVLWSLKNGDVVRQFETPKPLAPRKSIYTPDEMRIRCMRFVEDDGGSGVSLWSVWQQGIARFGW</sequence>
<feature type="compositionally biased region" description="Basic and acidic residues" evidence="3">
    <location>
        <begin position="33"/>
        <end position="51"/>
    </location>
</feature>
<keyword evidence="5" id="KW-1185">Reference proteome</keyword>
<feature type="compositionally biased region" description="Polar residues" evidence="3">
    <location>
        <begin position="354"/>
        <end position="363"/>
    </location>
</feature>
<dbReference type="GO" id="GO:0080008">
    <property type="term" value="C:Cul4-RING E3 ubiquitin ligase complex"/>
    <property type="evidence" value="ECO:0007669"/>
    <property type="project" value="TreeGrafter"/>
</dbReference>
<organism evidence="4 5">
    <name type="scientific">Lophiotrema nucula</name>
    <dbReference type="NCBI Taxonomy" id="690887"/>
    <lineage>
        <taxon>Eukaryota</taxon>
        <taxon>Fungi</taxon>
        <taxon>Dikarya</taxon>
        <taxon>Ascomycota</taxon>
        <taxon>Pezizomycotina</taxon>
        <taxon>Dothideomycetes</taxon>
        <taxon>Pleosporomycetidae</taxon>
        <taxon>Pleosporales</taxon>
        <taxon>Lophiotremataceae</taxon>
        <taxon>Lophiotrema</taxon>
    </lineage>
</organism>
<dbReference type="InterPro" id="IPR036322">
    <property type="entry name" value="WD40_repeat_dom_sf"/>
</dbReference>
<keyword evidence="1" id="KW-0853">WD repeat</keyword>
<evidence type="ECO:0000313" key="5">
    <source>
        <dbReference type="Proteomes" id="UP000799770"/>
    </source>
</evidence>
<evidence type="ECO:0000313" key="4">
    <source>
        <dbReference type="EMBL" id="KAF2118781.1"/>
    </source>
</evidence>
<proteinExistence type="predicted"/>
<reference evidence="4" key="1">
    <citation type="journal article" date="2020" name="Stud. Mycol.">
        <title>101 Dothideomycetes genomes: a test case for predicting lifestyles and emergence of pathogens.</title>
        <authorList>
            <person name="Haridas S."/>
            <person name="Albert R."/>
            <person name="Binder M."/>
            <person name="Bloem J."/>
            <person name="Labutti K."/>
            <person name="Salamov A."/>
            <person name="Andreopoulos B."/>
            <person name="Baker S."/>
            <person name="Barry K."/>
            <person name="Bills G."/>
            <person name="Bluhm B."/>
            <person name="Cannon C."/>
            <person name="Castanera R."/>
            <person name="Culley D."/>
            <person name="Daum C."/>
            <person name="Ezra D."/>
            <person name="Gonzalez J."/>
            <person name="Henrissat B."/>
            <person name="Kuo A."/>
            <person name="Liang C."/>
            <person name="Lipzen A."/>
            <person name="Lutzoni F."/>
            <person name="Magnuson J."/>
            <person name="Mondo S."/>
            <person name="Nolan M."/>
            <person name="Ohm R."/>
            <person name="Pangilinan J."/>
            <person name="Park H.-J."/>
            <person name="Ramirez L."/>
            <person name="Alfaro M."/>
            <person name="Sun H."/>
            <person name="Tritt A."/>
            <person name="Yoshinaga Y."/>
            <person name="Zwiers L.-H."/>
            <person name="Turgeon B."/>
            <person name="Goodwin S."/>
            <person name="Spatafora J."/>
            <person name="Crous P."/>
            <person name="Grigoriev I."/>
        </authorList>
    </citation>
    <scope>NUCLEOTIDE SEQUENCE</scope>
    <source>
        <strain evidence="4">CBS 627.86</strain>
    </source>
</reference>
<evidence type="ECO:0000256" key="1">
    <source>
        <dbReference type="ARBA" id="ARBA00022574"/>
    </source>
</evidence>
<feature type="region of interest" description="Disordered" evidence="3">
    <location>
        <begin position="32"/>
        <end position="57"/>
    </location>
</feature>
<dbReference type="InterPro" id="IPR052254">
    <property type="entry name" value="CUL4-DDB1_E3_ligase_receptor"/>
</dbReference>
<dbReference type="Proteomes" id="UP000799770">
    <property type="component" value="Unassembled WGS sequence"/>
</dbReference>
<feature type="region of interest" description="Disordered" evidence="3">
    <location>
        <begin position="340"/>
        <end position="367"/>
    </location>
</feature>
<dbReference type="InterPro" id="IPR015943">
    <property type="entry name" value="WD40/YVTN_repeat-like_dom_sf"/>
</dbReference>
<dbReference type="SMART" id="SM00320">
    <property type="entry name" value="WD40"/>
    <property type="match status" value="3"/>
</dbReference>
<feature type="compositionally biased region" description="Basic residues" evidence="3">
    <location>
        <begin position="344"/>
        <end position="353"/>
    </location>
</feature>
<evidence type="ECO:0000256" key="3">
    <source>
        <dbReference type="SAM" id="MobiDB-lite"/>
    </source>
</evidence>